<name>A0A915Q7G9_9BILA</name>
<reference evidence="3" key="1">
    <citation type="submission" date="2022-11" db="UniProtKB">
        <authorList>
            <consortium name="WormBaseParasite"/>
        </authorList>
    </citation>
    <scope>IDENTIFICATION</scope>
</reference>
<keyword evidence="1" id="KW-1133">Transmembrane helix</keyword>
<evidence type="ECO:0000256" key="1">
    <source>
        <dbReference type="SAM" id="Phobius"/>
    </source>
</evidence>
<keyword evidence="1" id="KW-0472">Membrane</keyword>
<dbReference type="Proteomes" id="UP000887581">
    <property type="component" value="Unplaced"/>
</dbReference>
<sequence length="157" mass="17297">MEVVLCERSKVARQYAFLSLKYSWVWQGQVSVAWHFCSASSIHSSARRFASSPSYALLRHGFNIGNPECSATELLRGHKSLITKRRLASCSIAMLKSNLLTASPKVINYYPVGIALIMILGALQRFASDMRQVFSILAGSAVYTNSDNNGCDQLDAS</sequence>
<feature type="transmembrane region" description="Helical" evidence="1">
    <location>
        <begin position="106"/>
        <end position="123"/>
    </location>
</feature>
<dbReference type="WBParaSite" id="sdigi.contig80.g3824.t1">
    <property type="protein sequence ID" value="sdigi.contig80.g3824.t1"/>
    <property type="gene ID" value="sdigi.contig80.g3824"/>
</dbReference>
<organism evidence="2 3">
    <name type="scientific">Setaria digitata</name>
    <dbReference type="NCBI Taxonomy" id="48799"/>
    <lineage>
        <taxon>Eukaryota</taxon>
        <taxon>Metazoa</taxon>
        <taxon>Ecdysozoa</taxon>
        <taxon>Nematoda</taxon>
        <taxon>Chromadorea</taxon>
        <taxon>Rhabditida</taxon>
        <taxon>Spirurina</taxon>
        <taxon>Spiruromorpha</taxon>
        <taxon>Filarioidea</taxon>
        <taxon>Setariidae</taxon>
        <taxon>Setaria</taxon>
    </lineage>
</organism>
<evidence type="ECO:0000313" key="2">
    <source>
        <dbReference type="Proteomes" id="UP000887581"/>
    </source>
</evidence>
<proteinExistence type="predicted"/>
<protein>
    <submittedName>
        <fullName evidence="3">Uncharacterized protein</fullName>
    </submittedName>
</protein>
<evidence type="ECO:0000313" key="3">
    <source>
        <dbReference type="WBParaSite" id="sdigi.contig80.g3824.t1"/>
    </source>
</evidence>
<keyword evidence="2" id="KW-1185">Reference proteome</keyword>
<accession>A0A915Q7G9</accession>
<keyword evidence="1" id="KW-0812">Transmembrane</keyword>
<dbReference type="AlphaFoldDB" id="A0A915Q7G9"/>